<proteinExistence type="predicted"/>
<reference evidence="6 7" key="1">
    <citation type="journal article" date="2023" name="ISME J.">
        <title>Cultivation and genomic characterization of novel and ubiquitous marine nitrite-oxidizing bacteria from the Nitrospirales.</title>
        <authorList>
            <person name="Mueller A.J."/>
            <person name="Daebeler A."/>
            <person name="Herbold C.W."/>
            <person name="Kirkegaard R.H."/>
            <person name="Daims H."/>
        </authorList>
    </citation>
    <scope>NUCLEOTIDE SEQUENCE [LARGE SCALE GENOMIC DNA]</scope>
    <source>
        <strain evidence="6 7">EB</strain>
    </source>
</reference>
<dbReference type="SUPFAM" id="SSF55073">
    <property type="entry name" value="Nucleotide cyclase"/>
    <property type="match status" value="1"/>
</dbReference>
<accession>A0ABU3K6Y7</accession>
<organism evidence="6 7">
    <name type="scientific">Candidatus Nitronereus thalassa</name>
    <dbReference type="NCBI Taxonomy" id="3020898"/>
    <lineage>
        <taxon>Bacteria</taxon>
        <taxon>Pseudomonadati</taxon>
        <taxon>Nitrospirota</taxon>
        <taxon>Nitrospiria</taxon>
        <taxon>Nitrospirales</taxon>
        <taxon>Nitrospiraceae</taxon>
        <taxon>Candidatus Nitronereus</taxon>
    </lineage>
</organism>
<dbReference type="PANTHER" id="PTHR45138">
    <property type="entry name" value="REGULATORY COMPONENTS OF SENSORY TRANSDUCTION SYSTEM"/>
    <property type="match status" value="1"/>
</dbReference>
<evidence type="ECO:0000256" key="4">
    <source>
        <dbReference type="SAM" id="MobiDB-lite"/>
    </source>
</evidence>
<dbReference type="Pfam" id="PF00990">
    <property type="entry name" value="GGDEF"/>
    <property type="match status" value="1"/>
</dbReference>
<comment type="caution">
    <text evidence="6">The sequence shown here is derived from an EMBL/GenBank/DDBJ whole genome shotgun (WGS) entry which is preliminary data.</text>
</comment>
<dbReference type="NCBIfam" id="TIGR00254">
    <property type="entry name" value="GGDEF"/>
    <property type="match status" value="1"/>
</dbReference>
<feature type="domain" description="GGDEF" evidence="5">
    <location>
        <begin position="245"/>
        <end position="378"/>
    </location>
</feature>
<evidence type="ECO:0000256" key="3">
    <source>
        <dbReference type="SAM" id="Coils"/>
    </source>
</evidence>
<evidence type="ECO:0000256" key="2">
    <source>
        <dbReference type="ARBA" id="ARBA00034247"/>
    </source>
</evidence>
<dbReference type="PROSITE" id="PS50887">
    <property type="entry name" value="GGDEF"/>
    <property type="match status" value="1"/>
</dbReference>
<evidence type="ECO:0000256" key="1">
    <source>
        <dbReference type="ARBA" id="ARBA00012528"/>
    </source>
</evidence>
<dbReference type="Gene3D" id="3.30.70.270">
    <property type="match status" value="1"/>
</dbReference>
<comment type="catalytic activity">
    <reaction evidence="2">
        <text>2 GTP = 3',3'-c-di-GMP + 2 diphosphate</text>
        <dbReference type="Rhea" id="RHEA:24898"/>
        <dbReference type="ChEBI" id="CHEBI:33019"/>
        <dbReference type="ChEBI" id="CHEBI:37565"/>
        <dbReference type="ChEBI" id="CHEBI:58805"/>
        <dbReference type="EC" id="2.7.7.65"/>
    </reaction>
</comment>
<keyword evidence="7" id="KW-1185">Reference proteome</keyword>
<protein>
    <recommendedName>
        <fullName evidence="1">diguanylate cyclase</fullName>
        <ecNumber evidence="1">2.7.7.65</ecNumber>
    </recommendedName>
</protein>
<keyword evidence="3" id="KW-0175">Coiled coil</keyword>
<name>A0ABU3K6Y7_9BACT</name>
<dbReference type="CDD" id="cd01949">
    <property type="entry name" value="GGDEF"/>
    <property type="match status" value="1"/>
</dbReference>
<feature type="region of interest" description="Disordered" evidence="4">
    <location>
        <begin position="1"/>
        <end position="36"/>
    </location>
</feature>
<sequence length="386" mass="43126">MFKMWSGQNDSPESERSPVSSGREKGGSDASLSKSQDSAIEAVAKILRTWGRHTFDLDNGDAETFEKDFERWARHVLLGTTTSDDPDAREEYPDGRRNWGGLNQFVNRHRQNEKNYVVKGFHALRDVIWTFTSTVSQAFIQEQGVDGHMQAHIGRLRNAVASRSPEDIKREVLAAAEDLSKLVEDRSQQARLRVEKLGEKLKQVEAELGQTRQQMTLDGLTQLYNRAALDQHLEQVSALSILSDSPACLMMIDIDHFKRVNDSYGHRAGDSVICEVAKRTVLTFPRKTDFVARYGGEEFAVVIQGVGLEAARVLGERLLATVRQTLFEHEDLQLSVTVSIGLAEYLMGGTPANWIERADQALYRAKQSGRNQLCAAGDPQPELVGV</sequence>
<dbReference type="SMART" id="SM00267">
    <property type="entry name" value="GGDEF"/>
    <property type="match status" value="1"/>
</dbReference>
<evidence type="ECO:0000313" key="6">
    <source>
        <dbReference type="EMBL" id="MDT7042129.1"/>
    </source>
</evidence>
<gene>
    <name evidence="6" type="ORF">PPG34_07170</name>
</gene>
<dbReference type="EMBL" id="JAQOUE010000001">
    <property type="protein sequence ID" value="MDT7042129.1"/>
    <property type="molecule type" value="Genomic_DNA"/>
</dbReference>
<dbReference type="InterPro" id="IPR029787">
    <property type="entry name" value="Nucleotide_cyclase"/>
</dbReference>
<feature type="compositionally biased region" description="Polar residues" evidence="4">
    <location>
        <begin position="1"/>
        <end position="11"/>
    </location>
</feature>
<dbReference type="Proteomes" id="UP001250932">
    <property type="component" value="Unassembled WGS sequence"/>
</dbReference>
<dbReference type="RefSeq" id="WP_313832490.1">
    <property type="nucleotide sequence ID" value="NZ_JAQOUE010000001.1"/>
</dbReference>
<dbReference type="InterPro" id="IPR043128">
    <property type="entry name" value="Rev_trsase/Diguanyl_cyclase"/>
</dbReference>
<dbReference type="InterPro" id="IPR050469">
    <property type="entry name" value="Diguanylate_Cyclase"/>
</dbReference>
<dbReference type="InterPro" id="IPR000160">
    <property type="entry name" value="GGDEF_dom"/>
</dbReference>
<feature type="coiled-coil region" evidence="3">
    <location>
        <begin position="187"/>
        <end position="214"/>
    </location>
</feature>
<evidence type="ECO:0000259" key="5">
    <source>
        <dbReference type="PROSITE" id="PS50887"/>
    </source>
</evidence>
<evidence type="ECO:0000313" key="7">
    <source>
        <dbReference type="Proteomes" id="UP001250932"/>
    </source>
</evidence>
<dbReference type="PANTHER" id="PTHR45138:SF9">
    <property type="entry name" value="DIGUANYLATE CYCLASE DGCM-RELATED"/>
    <property type="match status" value="1"/>
</dbReference>
<dbReference type="EC" id="2.7.7.65" evidence="1"/>